<dbReference type="Proteomes" id="UP001432322">
    <property type="component" value="Unassembled WGS sequence"/>
</dbReference>
<proteinExistence type="predicted"/>
<evidence type="ECO:0000313" key="1">
    <source>
        <dbReference type="EMBL" id="GMT25348.1"/>
    </source>
</evidence>
<comment type="caution">
    <text evidence="1">The sequence shown here is derived from an EMBL/GenBank/DDBJ whole genome shotgun (WGS) entry which is preliminary data.</text>
</comment>
<sequence>SEYLAAGTFPTVYCEGRLHRGDQTYLIGGIQWSLYDEEQGSLPRDERVMKLVLCANEGRRTSIEWTIEGTVTIEMRGKWTNDLLEVKKFSLLLSNESPSARFPPFYRKARDRYDDLDSTFITRICIMKVTGMRVPPKLDFSTPSEWRDIELDTKDGKKLYVSRK</sequence>
<gene>
    <name evidence="1" type="ORF">PFISCL1PPCAC_16645</name>
</gene>
<protein>
    <submittedName>
        <fullName evidence="1">Uncharacterized protein</fullName>
    </submittedName>
</protein>
<feature type="non-terminal residue" evidence="1">
    <location>
        <position position="164"/>
    </location>
</feature>
<reference evidence="1" key="1">
    <citation type="submission" date="2023-10" db="EMBL/GenBank/DDBJ databases">
        <title>Genome assembly of Pristionchus species.</title>
        <authorList>
            <person name="Yoshida K."/>
            <person name="Sommer R.J."/>
        </authorList>
    </citation>
    <scope>NUCLEOTIDE SEQUENCE</scope>
    <source>
        <strain evidence="1">RS5133</strain>
    </source>
</reference>
<accession>A0AAV5W4H4</accession>
<dbReference type="AlphaFoldDB" id="A0AAV5W4H4"/>
<dbReference type="EMBL" id="BTSY01000004">
    <property type="protein sequence ID" value="GMT25348.1"/>
    <property type="molecule type" value="Genomic_DNA"/>
</dbReference>
<organism evidence="1 2">
    <name type="scientific">Pristionchus fissidentatus</name>
    <dbReference type="NCBI Taxonomy" id="1538716"/>
    <lineage>
        <taxon>Eukaryota</taxon>
        <taxon>Metazoa</taxon>
        <taxon>Ecdysozoa</taxon>
        <taxon>Nematoda</taxon>
        <taxon>Chromadorea</taxon>
        <taxon>Rhabditida</taxon>
        <taxon>Rhabditina</taxon>
        <taxon>Diplogasteromorpha</taxon>
        <taxon>Diplogasteroidea</taxon>
        <taxon>Neodiplogasteridae</taxon>
        <taxon>Pristionchus</taxon>
    </lineage>
</organism>
<feature type="non-terminal residue" evidence="1">
    <location>
        <position position="1"/>
    </location>
</feature>
<keyword evidence="2" id="KW-1185">Reference proteome</keyword>
<name>A0AAV5W4H4_9BILA</name>
<evidence type="ECO:0000313" key="2">
    <source>
        <dbReference type="Proteomes" id="UP001432322"/>
    </source>
</evidence>